<protein>
    <submittedName>
        <fullName evidence="2">Conjugal transfer protein TraG</fullName>
    </submittedName>
</protein>
<proteinExistence type="predicted"/>
<organism evidence="2 3">
    <name type="scientific">Vibrio anguillarum</name>
    <name type="common">Listonella anguillarum</name>
    <dbReference type="NCBI Taxonomy" id="55601"/>
    <lineage>
        <taxon>Bacteria</taxon>
        <taxon>Pseudomonadati</taxon>
        <taxon>Pseudomonadota</taxon>
        <taxon>Gammaproteobacteria</taxon>
        <taxon>Vibrionales</taxon>
        <taxon>Vibrionaceae</taxon>
        <taxon>Vibrio</taxon>
    </lineage>
</organism>
<name>A0ABD4KVH5_VIBAN</name>
<dbReference type="EMBL" id="RDOM01000355">
    <property type="protein sequence ID" value="MBF4274540.1"/>
    <property type="molecule type" value="Genomic_DNA"/>
</dbReference>
<sequence>NLLSSFSVGNAVGSMVGSAKESMTQATQAFSRQVGNTMSRTFGEKLSYDNLSSVGRQIGSSNSASSAVVNQVTDDLQTRYGFGDDKKDAVRGLVSGVLSGGLRVGGDGTITNTGDKEVADKGFLGRLLGTGGNDSPQGNLPGVDKPESSRVPKISRLRAGLD</sequence>
<feature type="region of interest" description="Disordered" evidence="1">
    <location>
        <begin position="128"/>
        <end position="162"/>
    </location>
</feature>
<feature type="non-terminal residue" evidence="2">
    <location>
        <position position="162"/>
    </location>
</feature>
<feature type="non-terminal residue" evidence="2">
    <location>
        <position position="1"/>
    </location>
</feature>
<evidence type="ECO:0000256" key="1">
    <source>
        <dbReference type="SAM" id="MobiDB-lite"/>
    </source>
</evidence>
<dbReference type="Proteomes" id="UP000722957">
    <property type="component" value="Unassembled WGS sequence"/>
</dbReference>
<evidence type="ECO:0000313" key="3">
    <source>
        <dbReference type="Proteomes" id="UP000722957"/>
    </source>
</evidence>
<comment type="caution">
    <text evidence="2">The sequence shown here is derived from an EMBL/GenBank/DDBJ whole genome shotgun (WGS) entry which is preliminary data.</text>
</comment>
<accession>A0ABD4KVH5</accession>
<dbReference type="AlphaFoldDB" id="A0ABD4KVH5"/>
<reference evidence="2 3" key="1">
    <citation type="journal article" date="2021" name="PeerJ">
        <title>Analysis of 44 Vibrio anguillarum genomes reveals high genetic diversity.</title>
        <authorList>
            <person name="Hansen M.J."/>
            <person name="Dalsgaard I."/>
        </authorList>
    </citation>
    <scope>NUCLEOTIDE SEQUENCE [LARGE SCALE GENOMIC DNA]</scope>
    <source>
        <strain evidence="2 3">17-16730-2A</strain>
    </source>
</reference>
<evidence type="ECO:0000313" key="2">
    <source>
        <dbReference type="EMBL" id="MBF4274540.1"/>
    </source>
</evidence>
<gene>
    <name evidence="2" type="ORF">EAY07_21550</name>
</gene>